<dbReference type="RefSeq" id="WP_099590546.1">
    <property type="nucleotide sequence ID" value="NZ_OBMB01000001.1"/>
</dbReference>
<dbReference type="Pfam" id="PF00903">
    <property type="entry name" value="Glyoxalase"/>
    <property type="match status" value="1"/>
</dbReference>
<dbReference type="EMBL" id="LT966316">
    <property type="protein sequence ID" value="SOU92624.1"/>
    <property type="molecule type" value="Genomic_DNA"/>
</dbReference>
<evidence type="ECO:0000313" key="2">
    <source>
        <dbReference type="EMBL" id="SOU92624.1"/>
    </source>
</evidence>
<name>A0A2I2MFZ3_9BACT</name>
<dbReference type="CDD" id="cd07247">
    <property type="entry name" value="SgaA_N_like"/>
    <property type="match status" value="1"/>
</dbReference>
<dbReference type="InterPro" id="IPR037523">
    <property type="entry name" value="VOC_core"/>
</dbReference>
<dbReference type="InterPro" id="IPR029068">
    <property type="entry name" value="Glyas_Bleomycin-R_OHBP_Dase"/>
</dbReference>
<dbReference type="Gene3D" id="3.10.180.10">
    <property type="entry name" value="2,3-Dihydroxybiphenyl 1,2-Dioxygenase, domain 1"/>
    <property type="match status" value="1"/>
</dbReference>
<dbReference type="SUPFAM" id="SSF54593">
    <property type="entry name" value="Glyoxalase/Bleomycin resistance protein/Dihydroxybiphenyl dioxygenase"/>
    <property type="match status" value="1"/>
</dbReference>
<dbReference type="InterPro" id="IPR004360">
    <property type="entry name" value="Glyas_Fos-R_dOase_dom"/>
</dbReference>
<gene>
    <name evidence="2" type="ORF">LFTS_01251</name>
</gene>
<evidence type="ECO:0000259" key="1">
    <source>
        <dbReference type="PROSITE" id="PS51819"/>
    </source>
</evidence>
<feature type="domain" description="VOC" evidence="1">
    <location>
        <begin position="4"/>
        <end position="126"/>
    </location>
</feature>
<dbReference type="PROSITE" id="PS51819">
    <property type="entry name" value="VOC"/>
    <property type="match status" value="1"/>
</dbReference>
<dbReference type="AlphaFoldDB" id="A0A2I2MFZ3"/>
<protein>
    <recommendedName>
        <fullName evidence="1">VOC domain-containing protein</fullName>
    </recommendedName>
</protein>
<accession>A0A2I2MFZ3</accession>
<proteinExistence type="predicted"/>
<sequence length="127" mass="13290">MKQVIDWFEIPAADFDRAATFYENVFAVNLRREKMTIGDGSSLTLGIFPCECPGTSGAVCKGGPLTPGGDGTLIYLAAEPDVAPVLARVAANGGRVVLDKTLVSEAIGYIGIFLDTEGNRVGVHAAC</sequence>
<organism evidence="2">
    <name type="scientific">Leptospirillum ferriphilum</name>
    <dbReference type="NCBI Taxonomy" id="178606"/>
    <lineage>
        <taxon>Bacteria</taxon>
        <taxon>Pseudomonadati</taxon>
        <taxon>Nitrospirota</taxon>
        <taxon>Nitrospiria</taxon>
        <taxon>Nitrospirales</taxon>
        <taxon>Nitrospiraceae</taxon>
        <taxon>Leptospirillum</taxon>
    </lineage>
</organism>
<reference evidence="2" key="1">
    <citation type="submission" date="2017-12" db="EMBL/GenBank/DDBJ databases">
        <authorList>
            <consortium name="SysMetEx"/>
        </authorList>
    </citation>
    <scope>NUCLEOTIDE SEQUENCE</scope>
    <source>
        <strain evidence="2">Pb_238</strain>
    </source>
</reference>
<dbReference type="OrthoDB" id="8776491at2"/>